<dbReference type="PANTHER" id="PTHR33395">
    <property type="entry name" value="TRANSCRIPTASE, PUTATIVE-RELATED-RELATED"/>
    <property type="match status" value="1"/>
</dbReference>
<evidence type="ECO:0000313" key="2">
    <source>
        <dbReference type="Proteomes" id="UP000796761"/>
    </source>
</evidence>
<accession>A0A8K1LST5</accession>
<organism evidence="1 2">
    <name type="scientific">Zosterops borbonicus</name>
    <dbReference type="NCBI Taxonomy" id="364589"/>
    <lineage>
        <taxon>Eukaryota</taxon>
        <taxon>Metazoa</taxon>
        <taxon>Chordata</taxon>
        <taxon>Craniata</taxon>
        <taxon>Vertebrata</taxon>
        <taxon>Euteleostomi</taxon>
        <taxon>Archelosauria</taxon>
        <taxon>Archosauria</taxon>
        <taxon>Dinosauria</taxon>
        <taxon>Saurischia</taxon>
        <taxon>Theropoda</taxon>
        <taxon>Coelurosauria</taxon>
        <taxon>Aves</taxon>
        <taxon>Neognathae</taxon>
        <taxon>Neoaves</taxon>
        <taxon>Telluraves</taxon>
        <taxon>Australaves</taxon>
        <taxon>Passeriformes</taxon>
        <taxon>Sylvioidea</taxon>
        <taxon>Zosteropidae</taxon>
        <taxon>Zosterops</taxon>
    </lineage>
</organism>
<protein>
    <submittedName>
        <fullName evidence="1">Uncharacterized protein</fullName>
    </submittedName>
</protein>
<reference evidence="1" key="1">
    <citation type="submission" date="2019-04" db="EMBL/GenBank/DDBJ databases">
        <title>Genome assembly of Zosterops borbonicus 15179.</title>
        <authorList>
            <person name="Leroy T."/>
            <person name="Anselmetti Y."/>
            <person name="Tilak M.-K."/>
            <person name="Nabholz B."/>
        </authorList>
    </citation>
    <scope>NUCLEOTIDE SEQUENCE</scope>
    <source>
        <strain evidence="1">HGM_15179</strain>
        <tissue evidence="1">Muscle</tissue>
    </source>
</reference>
<dbReference type="EMBL" id="SWJQ01000041">
    <property type="protein sequence ID" value="TRZ24782.1"/>
    <property type="molecule type" value="Genomic_DNA"/>
</dbReference>
<evidence type="ECO:0000313" key="1">
    <source>
        <dbReference type="EMBL" id="TRZ24782.1"/>
    </source>
</evidence>
<keyword evidence="2" id="KW-1185">Reference proteome</keyword>
<dbReference type="PANTHER" id="PTHR33395:SF22">
    <property type="entry name" value="REVERSE TRANSCRIPTASE DOMAIN-CONTAINING PROTEIN"/>
    <property type="match status" value="1"/>
</dbReference>
<gene>
    <name evidence="1" type="ORF">HGM15179_002336</name>
</gene>
<proteinExistence type="predicted"/>
<name>A0A8K1LST5_9PASS</name>
<comment type="caution">
    <text evidence="1">The sequence shown here is derived from an EMBL/GenBank/DDBJ whole genome shotgun (WGS) entry which is preliminary data.</text>
</comment>
<dbReference type="AlphaFoldDB" id="A0A8K1LST5"/>
<sequence>MKKERDPGRAQTPKENLQNVEIRTGSLGGIQRNCLSIQGSVGKVSALIGFNLARDTKGNKKSFYRYTTDKRKSRESTGPLQKEMGDLIIWDTKKVEVLNIFFALVFTDRCSSHTTQVSEGKGRYWENGEPPAVGKGHVQGHVRNLKVTKSMGPDEVLL</sequence>
<dbReference type="Proteomes" id="UP000796761">
    <property type="component" value="Unassembled WGS sequence"/>
</dbReference>
<dbReference type="OrthoDB" id="9367242at2759"/>